<dbReference type="SUPFAM" id="SSF53098">
    <property type="entry name" value="Ribonuclease H-like"/>
    <property type="match status" value="1"/>
</dbReference>
<evidence type="ECO:0000259" key="3">
    <source>
        <dbReference type="PROSITE" id="PS50994"/>
    </source>
</evidence>
<dbReference type="PROSITE" id="PS50994">
    <property type="entry name" value="INTEGRASE"/>
    <property type="match status" value="1"/>
</dbReference>
<dbReference type="InterPro" id="IPR043502">
    <property type="entry name" value="DNA/RNA_pol_sf"/>
</dbReference>
<evidence type="ECO:0000256" key="1">
    <source>
        <dbReference type="ARBA" id="ARBA00022884"/>
    </source>
</evidence>
<feature type="domain" description="Integrase catalytic" evidence="3">
    <location>
        <begin position="1"/>
        <end position="141"/>
    </location>
</feature>
<dbReference type="InterPro" id="IPR057670">
    <property type="entry name" value="SH3_retrovirus"/>
</dbReference>
<dbReference type="PANTHER" id="PTHR11439">
    <property type="entry name" value="GAG-POL-RELATED RETROTRANSPOSON"/>
    <property type="match status" value="1"/>
</dbReference>
<dbReference type="OrthoDB" id="1408312at2759"/>
<dbReference type="InterPro" id="IPR001584">
    <property type="entry name" value="Integrase_cat-core"/>
</dbReference>
<keyword evidence="1" id="KW-0694">RNA-binding</keyword>
<dbReference type="GO" id="GO:0003723">
    <property type="term" value="F:RNA binding"/>
    <property type="evidence" value="ECO:0007669"/>
    <property type="project" value="UniProtKB-KW"/>
</dbReference>
<proteinExistence type="predicted"/>
<dbReference type="Pfam" id="PF00665">
    <property type="entry name" value="rve"/>
    <property type="match status" value="1"/>
</dbReference>
<evidence type="ECO:0000256" key="2">
    <source>
        <dbReference type="SAM" id="MobiDB-lite"/>
    </source>
</evidence>
<dbReference type="AlphaFoldDB" id="A0A0L6UZN9"/>
<feature type="compositionally biased region" description="Acidic residues" evidence="2">
    <location>
        <begin position="248"/>
        <end position="272"/>
    </location>
</feature>
<evidence type="ECO:0000313" key="4">
    <source>
        <dbReference type="EMBL" id="KNZ54006.1"/>
    </source>
</evidence>
<protein>
    <recommendedName>
        <fullName evidence="3">Integrase catalytic domain-containing protein</fullName>
    </recommendedName>
</protein>
<accession>A0A0L6UZN9</accession>
<dbReference type="VEuPathDB" id="FungiDB:VP01_3079g1"/>
<dbReference type="Proteomes" id="UP000037035">
    <property type="component" value="Unassembled WGS sequence"/>
</dbReference>
<dbReference type="CDD" id="cd09272">
    <property type="entry name" value="RNase_HI_RT_Ty1"/>
    <property type="match status" value="1"/>
</dbReference>
<dbReference type="InterPro" id="IPR036397">
    <property type="entry name" value="RNaseH_sf"/>
</dbReference>
<dbReference type="InterPro" id="IPR013103">
    <property type="entry name" value="RVT_2"/>
</dbReference>
<dbReference type="GO" id="GO:0015074">
    <property type="term" value="P:DNA integration"/>
    <property type="evidence" value="ECO:0007669"/>
    <property type="project" value="InterPro"/>
</dbReference>
<dbReference type="EMBL" id="LAVV01008034">
    <property type="protein sequence ID" value="KNZ54006.1"/>
    <property type="molecule type" value="Genomic_DNA"/>
</dbReference>
<dbReference type="Pfam" id="PF25597">
    <property type="entry name" value="SH3_retrovirus"/>
    <property type="match status" value="1"/>
</dbReference>
<keyword evidence="5" id="KW-1185">Reference proteome</keyword>
<dbReference type="Gene3D" id="3.30.420.10">
    <property type="entry name" value="Ribonuclease H-like superfamily/Ribonuclease H"/>
    <property type="match status" value="1"/>
</dbReference>
<name>A0A0L6UZN9_9BASI</name>
<organism evidence="4 5">
    <name type="scientific">Puccinia sorghi</name>
    <dbReference type="NCBI Taxonomy" id="27349"/>
    <lineage>
        <taxon>Eukaryota</taxon>
        <taxon>Fungi</taxon>
        <taxon>Dikarya</taxon>
        <taxon>Basidiomycota</taxon>
        <taxon>Pucciniomycotina</taxon>
        <taxon>Pucciniomycetes</taxon>
        <taxon>Pucciniales</taxon>
        <taxon>Pucciniaceae</taxon>
        <taxon>Puccinia</taxon>
    </lineage>
</organism>
<dbReference type="GO" id="GO:0005634">
    <property type="term" value="C:nucleus"/>
    <property type="evidence" value="ECO:0007669"/>
    <property type="project" value="UniProtKB-ARBA"/>
</dbReference>
<feature type="region of interest" description="Disordered" evidence="2">
    <location>
        <begin position="228"/>
        <end position="277"/>
    </location>
</feature>
<dbReference type="PANTHER" id="PTHR11439:SF467">
    <property type="entry name" value="INTEGRASE CATALYTIC DOMAIN-CONTAINING PROTEIN"/>
    <property type="match status" value="1"/>
</dbReference>
<evidence type="ECO:0000313" key="5">
    <source>
        <dbReference type="Proteomes" id="UP000037035"/>
    </source>
</evidence>
<dbReference type="SUPFAM" id="SSF56672">
    <property type="entry name" value="DNA/RNA polymerases"/>
    <property type="match status" value="1"/>
</dbReference>
<gene>
    <name evidence="4" type="ORF">VP01_3079g1</name>
</gene>
<dbReference type="Pfam" id="PF07727">
    <property type="entry name" value="RVT_2"/>
    <property type="match status" value="1"/>
</dbReference>
<dbReference type="InterPro" id="IPR012337">
    <property type="entry name" value="RNaseH-like_sf"/>
</dbReference>
<comment type="caution">
    <text evidence="4">The sequence shown here is derived from an EMBL/GenBank/DDBJ whole genome shotgun (WGS) entry which is preliminary data.</text>
</comment>
<sequence length="657" mass="74124">MQILRCLDGNTKFVAAIPLTSKAEVFSVLTYAIEVEAKRLGYHPSILHSDRGTEFINSEMEEYCRQHVIRQRFSDEYTPQQNGLAERYNRTILESLRTVMLDSRLRPNLWNEVLSACILALNQVPSHKSKKSPYELFKGSSIPLSFFRPIGNPAAVLSNKKKSKLEPRGDFGKLIGLNPELKSYRIRLNDGRIVNSKNVKFLEFSQEENPSLDYGELIVLQQPKERLAAPDAAAADEDSEAGDVTIKEEEDDGAEDINDSVDQSSSDEDDVADLLIPDSSNAPKSLYGLKQAPKNWYETLTSWFQEIDYIPSTSDACLFIHKQKNSFIFFHVDDLIVVGQADVFQDLFLKRFPNSTAHSPDTLLGMNLNINSDSIELSQPGLIKKGLELLGLTDCRSVKTPLTPAVQLRTATEEDHIAFLKLNINYRSFTGMLNYLACRTRPDLAAAVSLLSQFNQKPGLTHWREVVHCWKYLKGTSNLGLLLRPSPDKIVDRLHFFTDATWAEDQESRISRSGSIVFWKSCPLSWNSKKQRNITMSSTESEMNALSDGEQENQWLSFLIEELWKVKLAPTLFHIDNKGLLEKLKNFGSNSKTKHLDIKIKSLREKYKNKDISVQLVPSNAMLADSLTKAAPLASITKLQDKCMTALSPTAKEGFCF</sequence>
<reference evidence="4 5" key="1">
    <citation type="submission" date="2015-08" db="EMBL/GenBank/DDBJ databases">
        <title>Next Generation Sequencing and Analysis of the Genome of Puccinia sorghi L Schw, the Causal Agent of Maize Common Rust.</title>
        <authorList>
            <person name="Rochi L."/>
            <person name="Burguener G."/>
            <person name="Darino M."/>
            <person name="Turjanski A."/>
            <person name="Kreff E."/>
            <person name="Dieguez M.J."/>
            <person name="Sacco F."/>
        </authorList>
    </citation>
    <scope>NUCLEOTIDE SEQUENCE [LARGE SCALE GENOMIC DNA]</scope>
    <source>
        <strain evidence="4 5">RO10H11247</strain>
    </source>
</reference>